<evidence type="ECO:0000256" key="6">
    <source>
        <dbReference type="RuleBase" id="RU004379"/>
    </source>
</evidence>
<feature type="transmembrane region" description="Helical" evidence="6">
    <location>
        <begin position="135"/>
        <end position="154"/>
    </location>
</feature>
<comment type="subcellular location">
    <subcellularLocation>
        <location evidence="1">Membrane</location>
        <topology evidence="1">Multi-pass membrane protein</topology>
    </subcellularLocation>
</comment>
<comment type="similarity">
    <text evidence="2 6">Belongs to the BI1 family.</text>
</comment>
<protein>
    <recommendedName>
        <fullName evidence="9">BAX inhibitor (BI)-1/YccA family protein</fullName>
    </recommendedName>
</protein>
<accession>A0A2W4ZZV7</accession>
<dbReference type="PANTHER" id="PTHR23291">
    <property type="entry name" value="BAX INHIBITOR-RELATED"/>
    <property type="match status" value="1"/>
</dbReference>
<feature type="transmembrane region" description="Helical" evidence="6">
    <location>
        <begin position="258"/>
        <end position="278"/>
    </location>
</feature>
<organism evidence="7 8">
    <name type="scientific">Micavibrio aeruginosavorus</name>
    <dbReference type="NCBI Taxonomy" id="349221"/>
    <lineage>
        <taxon>Bacteria</taxon>
        <taxon>Pseudomonadati</taxon>
        <taxon>Bdellovibrionota</taxon>
        <taxon>Bdellovibrionia</taxon>
        <taxon>Bdellovibrionales</taxon>
        <taxon>Pseudobdellovibrionaceae</taxon>
        <taxon>Micavibrio</taxon>
    </lineage>
</organism>
<keyword evidence="4 6" id="KW-1133">Transmembrane helix</keyword>
<evidence type="ECO:0000313" key="7">
    <source>
        <dbReference type="EMBL" id="PZO87813.1"/>
    </source>
</evidence>
<feature type="transmembrane region" description="Helical" evidence="6">
    <location>
        <begin position="191"/>
        <end position="212"/>
    </location>
</feature>
<gene>
    <name evidence="7" type="ORF">DI626_03140</name>
</gene>
<dbReference type="AlphaFoldDB" id="A0A2W4ZZV7"/>
<evidence type="ECO:0008006" key="9">
    <source>
        <dbReference type="Google" id="ProtNLM"/>
    </source>
</evidence>
<feature type="transmembrane region" description="Helical" evidence="6">
    <location>
        <begin position="160"/>
        <end position="179"/>
    </location>
</feature>
<keyword evidence="5 6" id="KW-0472">Membrane</keyword>
<dbReference type="InterPro" id="IPR006214">
    <property type="entry name" value="Bax_inhibitor_1-related"/>
</dbReference>
<name>A0A2W4ZZV7_9BACT</name>
<feature type="transmembrane region" description="Helical" evidence="6">
    <location>
        <begin position="74"/>
        <end position="92"/>
    </location>
</feature>
<dbReference type="EMBL" id="QFNK01000040">
    <property type="protein sequence ID" value="PZO87813.1"/>
    <property type="molecule type" value="Genomic_DNA"/>
</dbReference>
<evidence type="ECO:0000256" key="3">
    <source>
        <dbReference type="ARBA" id="ARBA00022692"/>
    </source>
</evidence>
<evidence type="ECO:0000256" key="4">
    <source>
        <dbReference type="ARBA" id="ARBA00022989"/>
    </source>
</evidence>
<evidence type="ECO:0000256" key="2">
    <source>
        <dbReference type="ARBA" id="ARBA00010350"/>
    </source>
</evidence>
<comment type="caution">
    <text evidence="7">The sequence shown here is derived from an EMBL/GenBank/DDBJ whole genome shotgun (WGS) entry which is preliminary data.</text>
</comment>
<evidence type="ECO:0000256" key="1">
    <source>
        <dbReference type="ARBA" id="ARBA00004141"/>
    </source>
</evidence>
<feature type="transmembrane region" description="Helical" evidence="6">
    <location>
        <begin position="218"/>
        <end position="237"/>
    </location>
</feature>
<reference evidence="7 8" key="1">
    <citation type="submission" date="2017-08" db="EMBL/GenBank/DDBJ databases">
        <title>Infants hospitalized years apart are colonized by the same room-sourced microbial strains.</title>
        <authorList>
            <person name="Brooks B."/>
            <person name="Olm M.R."/>
            <person name="Firek B.A."/>
            <person name="Baker R."/>
            <person name="Thomas B.C."/>
            <person name="Morowitz M.J."/>
            <person name="Banfield J.F."/>
        </authorList>
    </citation>
    <scope>NUCLEOTIDE SEQUENCE [LARGE SCALE GENOMIC DNA]</scope>
    <source>
        <strain evidence="7">S2_018_000_R2_104</strain>
    </source>
</reference>
<dbReference type="CDD" id="cd10432">
    <property type="entry name" value="BI-1-like_bacterial"/>
    <property type="match status" value="1"/>
</dbReference>
<keyword evidence="3 6" id="KW-0812">Transmembrane</keyword>
<dbReference type="GO" id="GO:0005886">
    <property type="term" value="C:plasma membrane"/>
    <property type="evidence" value="ECO:0007669"/>
    <property type="project" value="TreeGrafter"/>
</dbReference>
<sequence>MAKIRTKPIISICWPVRFRFEILRNDPIFYLSTKIGFNPRRLKTMSDNFGYQQPTVQRAGTSVDAGLKAHMQSVYNRMTAGVFITALTAYIVSSSQALMTLFLGGPQAFIIMLAPLAIVWFGFRPERMTPSQLRLSFIALSVLYGISFATIFAAYTTASIAQAFFMATALFAGLSIFGYTTKKNLDGLGTFAVMGVIGVLVLSLGTMVAGMFGVDVSMMQTVISGIGLLAFSGITAWQTQTTKEMYHPSYGDDANSRMGWAAALNLYISFIAIFQYLLHFVGNRE</sequence>
<evidence type="ECO:0000256" key="5">
    <source>
        <dbReference type="ARBA" id="ARBA00023136"/>
    </source>
</evidence>
<dbReference type="Proteomes" id="UP000249557">
    <property type="component" value="Unassembled WGS sequence"/>
</dbReference>
<dbReference type="Pfam" id="PF01027">
    <property type="entry name" value="Bax1-I"/>
    <property type="match status" value="1"/>
</dbReference>
<feature type="transmembrane region" description="Helical" evidence="6">
    <location>
        <begin position="98"/>
        <end position="123"/>
    </location>
</feature>
<proteinExistence type="inferred from homology"/>
<dbReference type="PANTHER" id="PTHR23291:SF50">
    <property type="entry name" value="PROTEIN LIFEGUARD 4"/>
    <property type="match status" value="1"/>
</dbReference>
<evidence type="ECO:0000313" key="8">
    <source>
        <dbReference type="Proteomes" id="UP000249557"/>
    </source>
</evidence>